<organism evidence="7 8">
    <name type="scientific">Ilex paraguariensis</name>
    <name type="common">yerba mate</name>
    <dbReference type="NCBI Taxonomy" id="185542"/>
    <lineage>
        <taxon>Eukaryota</taxon>
        <taxon>Viridiplantae</taxon>
        <taxon>Streptophyta</taxon>
        <taxon>Embryophyta</taxon>
        <taxon>Tracheophyta</taxon>
        <taxon>Spermatophyta</taxon>
        <taxon>Magnoliopsida</taxon>
        <taxon>eudicotyledons</taxon>
        <taxon>Gunneridae</taxon>
        <taxon>Pentapetalae</taxon>
        <taxon>asterids</taxon>
        <taxon>campanulids</taxon>
        <taxon>Aquifoliales</taxon>
        <taxon>Aquifoliaceae</taxon>
        <taxon>Ilex</taxon>
    </lineage>
</organism>
<name>A0ABC8R0S0_9AQUA</name>
<keyword evidence="3" id="KW-0863">Zinc-finger</keyword>
<dbReference type="Pfam" id="PF13901">
    <property type="entry name" value="RH_dom"/>
    <property type="match status" value="1"/>
</dbReference>
<feature type="compositionally biased region" description="Basic and acidic residues" evidence="5">
    <location>
        <begin position="534"/>
        <end position="543"/>
    </location>
</feature>
<dbReference type="GO" id="GO:0005768">
    <property type="term" value="C:endosome"/>
    <property type="evidence" value="ECO:0007669"/>
    <property type="project" value="UniProtKB-ARBA"/>
</dbReference>
<keyword evidence="2" id="KW-0677">Repeat</keyword>
<feature type="compositionally biased region" description="Polar residues" evidence="5">
    <location>
        <begin position="782"/>
        <end position="799"/>
    </location>
</feature>
<feature type="region of interest" description="Disordered" evidence="5">
    <location>
        <begin position="782"/>
        <end position="802"/>
    </location>
</feature>
<dbReference type="GO" id="GO:0016020">
    <property type="term" value="C:membrane"/>
    <property type="evidence" value="ECO:0007669"/>
    <property type="project" value="UniProtKB-ARBA"/>
</dbReference>
<proteinExistence type="predicted"/>
<feature type="compositionally biased region" description="Basic and acidic residues" evidence="5">
    <location>
        <begin position="1"/>
        <end position="22"/>
    </location>
</feature>
<dbReference type="Pfam" id="PF00787">
    <property type="entry name" value="PX"/>
    <property type="match status" value="1"/>
</dbReference>
<dbReference type="InterPro" id="IPR001683">
    <property type="entry name" value="PX_dom"/>
</dbReference>
<evidence type="ECO:0000256" key="5">
    <source>
        <dbReference type="SAM" id="MobiDB-lite"/>
    </source>
</evidence>
<dbReference type="PANTHER" id="PTHR12326">
    <property type="entry name" value="PLECKSTRIN HOMOLOGY DOMAIN CONTAINING PROTEIN"/>
    <property type="match status" value="1"/>
</dbReference>
<feature type="region of interest" description="Disordered" evidence="5">
    <location>
        <begin position="274"/>
        <end position="306"/>
    </location>
</feature>
<dbReference type="SUPFAM" id="SSF64268">
    <property type="entry name" value="PX domain"/>
    <property type="match status" value="1"/>
</dbReference>
<dbReference type="InterPro" id="IPR025258">
    <property type="entry name" value="RH_dom"/>
</dbReference>
<dbReference type="PANTHER" id="PTHR12326:SF3">
    <property type="entry name" value="DIFFERENTIALLY EXPRESSED IN FDCP 8 HOMOLOG"/>
    <property type="match status" value="1"/>
</dbReference>
<dbReference type="InterPro" id="IPR051366">
    <property type="entry name" value="DEF8"/>
</dbReference>
<feature type="compositionally biased region" description="Basic and acidic residues" evidence="5">
    <location>
        <begin position="280"/>
        <end position="296"/>
    </location>
</feature>
<dbReference type="EMBL" id="CAUOFW020000903">
    <property type="protein sequence ID" value="CAK9138603.1"/>
    <property type="molecule type" value="Genomic_DNA"/>
</dbReference>
<feature type="domain" description="PX" evidence="6">
    <location>
        <begin position="660"/>
        <end position="780"/>
    </location>
</feature>
<evidence type="ECO:0000256" key="4">
    <source>
        <dbReference type="ARBA" id="ARBA00022833"/>
    </source>
</evidence>
<dbReference type="CDD" id="cd06093">
    <property type="entry name" value="PX_domain"/>
    <property type="match status" value="1"/>
</dbReference>
<evidence type="ECO:0000313" key="7">
    <source>
        <dbReference type="EMBL" id="CAK9138603.1"/>
    </source>
</evidence>
<protein>
    <recommendedName>
        <fullName evidence="6">PX domain-containing protein</fullName>
    </recommendedName>
</protein>
<dbReference type="SMART" id="SM01175">
    <property type="entry name" value="DUF4206"/>
    <property type="match status" value="1"/>
</dbReference>
<dbReference type="AlphaFoldDB" id="A0ABC8R0S0"/>
<dbReference type="Gene3D" id="3.30.1520.10">
    <property type="entry name" value="Phox-like domain"/>
    <property type="match status" value="1"/>
</dbReference>
<dbReference type="InterPro" id="IPR036871">
    <property type="entry name" value="PX_dom_sf"/>
</dbReference>
<feature type="region of interest" description="Disordered" evidence="5">
    <location>
        <begin position="152"/>
        <end position="175"/>
    </location>
</feature>
<evidence type="ECO:0000313" key="8">
    <source>
        <dbReference type="Proteomes" id="UP001642360"/>
    </source>
</evidence>
<feature type="region of interest" description="Disordered" evidence="5">
    <location>
        <begin position="533"/>
        <end position="557"/>
    </location>
</feature>
<keyword evidence="4" id="KW-0862">Zinc</keyword>
<gene>
    <name evidence="7" type="ORF">ILEXP_LOCUS5951</name>
</gene>
<keyword evidence="8" id="KW-1185">Reference proteome</keyword>
<dbReference type="PROSITE" id="PS50195">
    <property type="entry name" value="PX"/>
    <property type="match status" value="1"/>
</dbReference>
<dbReference type="GO" id="GO:0008270">
    <property type="term" value="F:zinc ion binding"/>
    <property type="evidence" value="ECO:0007669"/>
    <property type="project" value="UniProtKB-KW"/>
</dbReference>
<accession>A0ABC8R0S0</accession>
<sequence length="1135" mass="126137">MIKGEGNREISSEVASPDKSDEFLPWQGDKSYSGDGSPVSSQYSSCGESEFDRYCSATSVMGTPSLCSSVGTFQECVDAELGSLKNFRLENDGGSENFTLGERFNRHSEYKKVLGFSQRIECCDGKSDAELKNKVESGQRVVEMKNGLNSYDNVENSSSHEFDSHSTDNGNLMPSKAETLSDLNIELDEELFGEDDFGSVVPWRDGKELGSARSSQNDHYGDDASAEAIEGIMLNLGPADSFHSSAIAKESSQSYVGIEQVDSCIEGSKMQSDLGSYRNEAGRGSDEGESSSRYEHSDDEDSMFGTDDEKKIDLYYGKNITRHQESNRKNENLLLMTSSIAFGSDDWDDFMQETEENAMASMVPEGHKGQKPHSAAIELDNMNPTTTDTVEFSSIALPEQQAGMREISVAQVQGNDNIVEFGDVEQGEVAKDELVESNLLGVTKSADYLETSSVSVNTLEKEHDLLTEAPLKKELNIRDGGLKSDHQYTSTEDVTGMDDGHVSESIELEKIKLQLDPLSDVTFYQHCSASQVDAEDRRGESFGENKSSSTPPLIENSEKIVMEDSHVSPKLSEDHLTSVKTENLESNEFFNDFVHEMEEILLDSGNTPWARFTRGSRTYPPLMTRPLRDGGSTASTSAMDDTHLVIHHPVRIDGVEVVGARQKRGDVSLSERLVGVKEYTVYRIRVWSGENHWEVERRYRDFCTLYRCLNKLFVDQGCTLPSPWSFVERESRKIFGNASPDVIAERSVLIQECLGSILHSKFSSSLPNALIWFLSPPKEVPSSPTSDTHMPQSPYSTRSTDTEDVSTLGKTISLVIQTRPYKSTKQMLDAQHYTCAGCHKHFDDAKSLMREVVWTLGWGKPRLCEYSGQLFCPSCHSNETAVLPARVLHYWDFTQYPVSQLAKSYLDSIHDQPMLCVSAVNPFLFSRVPALQQVMNLRKQIGAMLAYARCPFRRSIYKGLGSRRYLLKSNDFFALRDLVDLSKGMFAALPQMMENVSRKILEHITEQCLICCDLGIPCNARQECEDLTSLIFPFQEGEVERCKSCESVFHKPCFKKISSCPCGAYLKLDEANGGTIKRSLGVGTEVGSTVDSLGRKGDSRSPLGFLSGMFSKARQAKPRDSNTVILVGSLPNISL</sequence>
<evidence type="ECO:0000256" key="2">
    <source>
        <dbReference type="ARBA" id="ARBA00022737"/>
    </source>
</evidence>
<evidence type="ECO:0000259" key="6">
    <source>
        <dbReference type="PROSITE" id="PS50195"/>
    </source>
</evidence>
<comment type="caution">
    <text evidence="7">The sequence shown here is derived from an EMBL/GenBank/DDBJ whole genome shotgun (WGS) entry which is preliminary data.</text>
</comment>
<evidence type="ECO:0000256" key="3">
    <source>
        <dbReference type="ARBA" id="ARBA00022771"/>
    </source>
</evidence>
<evidence type="ECO:0000256" key="1">
    <source>
        <dbReference type="ARBA" id="ARBA00022723"/>
    </source>
</evidence>
<keyword evidence="1" id="KW-0479">Metal-binding</keyword>
<reference evidence="7 8" key="1">
    <citation type="submission" date="2024-02" db="EMBL/GenBank/DDBJ databases">
        <authorList>
            <person name="Vignale AGUSTIN F."/>
            <person name="Sosa J E."/>
            <person name="Modenutti C."/>
        </authorList>
    </citation>
    <scope>NUCLEOTIDE SEQUENCE [LARGE SCALE GENOMIC DNA]</scope>
</reference>
<feature type="region of interest" description="Disordered" evidence="5">
    <location>
        <begin position="1"/>
        <end position="41"/>
    </location>
</feature>
<dbReference type="Proteomes" id="UP001642360">
    <property type="component" value="Unassembled WGS sequence"/>
</dbReference>